<evidence type="ECO:0000313" key="6">
    <source>
        <dbReference type="RefSeq" id="XP_030888009.1"/>
    </source>
</evidence>
<accession>A0A7F8R428</accession>
<gene>
    <name evidence="6" type="primary">SHISA9</name>
</gene>
<sequence length="120" mass="13176">MGAGLWALADVMSPQGHCNTDHMERDLNIVVHVQHYENMDTRTPINNLHTTQMNNAVPTSPLLQQMGHPHSYPSLGQISNPYEQQLPGKELNKYASLKAVGSSDGDWAVATLKSPKGGMR</sequence>
<dbReference type="GO" id="GO:0048172">
    <property type="term" value="P:regulation of short-term neuronal synaptic plasticity"/>
    <property type="evidence" value="ECO:0007669"/>
    <property type="project" value="TreeGrafter"/>
</dbReference>
<evidence type="ECO:0000256" key="4">
    <source>
        <dbReference type="ARBA" id="ARBA00023136"/>
    </source>
</evidence>
<evidence type="ECO:0000256" key="3">
    <source>
        <dbReference type="ARBA" id="ARBA00022989"/>
    </source>
</evidence>
<organism evidence="5 6">
    <name type="scientific">Leptonychotes weddellii</name>
    <name type="common">Weddell seal</name>
    <name type="synonym">Otaria weddellii</name>
    <dbReference type="NCBI Taxonomy" id="9713"/>
    <lineage>
        <taxon>Eukaryota</taxon>
        <taxon>Metazoa</taxon>
        <taxon>Chordata</taxon>
        <taxon>Craniata</taxon>
        <taxon>Vertebrata</taxon>
        <taxon>Euteleostomi</taxon>
        <taxon>Mammalia</taxon>
        <taxon>Eutheria</taxon>
        <taxon>Laurasiatheria</taxon>
        <taxon>Carnivora</taxon>
        <taxon>Caniformia</taxon>
        <taxon>Pinnipedia</taxon>
        <taxon>Phocidae</taxon>
        <taxon>Monachinae</taxon>
        <taxon>Lobodontini</taxon>
        <taxon>Leptonychotes</taxon>
    </lineage>
</organism>
<dbReference type="Proteomes" id="UP000245341">
    <property type="component" value="Unplaced"/>
</dbReference>
<dbReference type="PANTHER" id="PTHR31774:SF1">
    <property type="entry name" value="PROTEIN SHISA-9"/>
    <property type="match status" value="1"/>
</dbReference>
<dbReference type="GeneID" id="115942312"/>
<dbReference type="OrthoDB" id="9935471at2759"/>
<dbReference type="RefSeq" id="XP_030888009.1">
    <property type="nucleotide sequence ID" value="XM_031032149.1"/>
</dbReference>
<dbReference type="CTD" id="729993"/>
<evidence type="ECO:0000256" key="1">
    <source>
        <dbReference type="ARBA" id="ARBA00004370"/>
    </source>
</evidence>
<dbReference type="GO" id="GO:0045211">
    <property type="term" value="C:postsynaptic membrane"/>
    <property type="evidence" value="ECO:0007669"/>
    <property type="project" value="TreeGrafter"/>
</dbReference>
<keyword evidence="2" id="KW-0812">Transmembrane</keyword>
<keyword evidence="4" id="KW-0472">Membrane</keyword>
<evidence type="ECO:0000313" key="5">
    <source>
        <dbReference type="Proteomes" id="UP000245341"/>
    </source>
</evidence>
<dbReference type="PANTHER" id="PTHR31774">
    <property type="entry name" value="PROTEIN SHISA-9-RELATED"/>
    <property type="match status" value="1"/>
</dbReference>
<dbReference type="KEGG" id="lww:115942312"/>
<keyword evidence="3" id="KW-1133">Transmembrane helix</keyword>
<protein>
    <submittedName>
        <fullName evidence="6">Protein shisa-9</fullName>
    </submittedName>
</protein>
<reference evidence="6" key="1">
    <citation type="submission" date="2025-08" db="UniProtKB">
        <authorList>
            <consortium name="RefSeq"/>
        </authorList>
    </citation>
    <scope>IDENTIFICATION</scope>
    <source>
        <tissue evidence="6">Liver</tissue>
    </source>
</reference>
<proteinExistence type="predicted"/>
<keyword evidence="5" id="KW-1185">Reference proteome</keyword>
<dbReference type="GO" id="GO:0032281">
    <property type="term" value="C:AMPA glutamate receptor complex"/>
    <property type="evidence" value="ECO:0007669"/>
    <property type="project" value="TreeGrafter"/>
</dbReference>
<evidence type="ECO:0000256" key="2">
    <source>
        <dbReference type="ARBA" id="ARBA00022692"/>
    </source>
</evidence>
<dbReference type="InterPro" id="IPR026910">
    <property type="entry name" value="Shisa"/>
</dbReference>
<dbReference type="AlphaFoldDB" id="A0A7F8R428"/>
<dbReference type="GO" id="GO:0014069">
    <property type="term" value="C:postsynaptic density"/>
    <property type="evidence" value="ECO:0007669"/>
    <property type="project" value="TreeGrafter"/>
</dbReference>
<comment type="subcellular location">
    <subcellularLocation>
        <location evidence="1">Membrane</location>
    </subcellularLocation>
</comment>
<name>A0A7F8R428_LEPWE</name>
<dbReference type="GO" id="GO:0032591">
    <property type="term" value="C:dendritic spine membrane"/>
    <property type="evidence" value="ECO:0007669"/>
    <property type="project" value="TreeGrafter"/>
</dbReference>